<dbReference type="PANTHER" id="PTHR43877">
    <property type="entry name" value="AMINOALKYLPHOSPHONATE N-ACETYLTRANSFERASE-RELATED-RELATED"/>
    <property type="match status" value="1"/>
</dbReference>
<dbReference type="AlphaFoldDB" id="A0A8T4I9D4"/>
<evidence type="ECO:0000256" key="3">
    <source>
        <dbReference type="SAM" id="MobiDB-lite"/>
    </source>
</evidence>
<dbReference type="EMBL" id="JAGRQC010000001">
    <property type="protein sequence ID" value="MBR0551618.1"/>
    <property type="molecule type" value="Genomic_DNA"/>
</dbReference>
<evidence type="ECO:0000259" key="4">
    <source>
        <dbReference type="PROSITE" id="PS51186"/>
    </source>
</evidence>
<dbReference type="InterPro" id="IPR000182">
    <property type="entry name" value="GNAT_dom"/>
</dbReference>
<protein>
    <submittedName>
        <fullName evidence="5">GNAT family N-acetyltransferase</fullName>
    </submittedName>
</protein>
<dbReference type="GO" id="GO:0016747">
    <property type="term" value="F:acyltransferase activity, transferring groups other than amino-acyl groups"/>
    <property type="evidence" value="ECO:0007669"/>
    <property type="project" value="InterPro"/>
</dbReference>
<dbReference type="PROSITE" id="PS51186">
    <property type="entry name" value="GNAT"/>
    <property type="match status" value="1"/>
</dbReference>
<dbReference type="InterPro" id="IPR050832">
    <property type="entry name" value="Bact_Acetyltransf"/>
</dbReference>
<feature type="region of interest" description="Disordered" evidence="3">
    <location>
        <begin position="1"/>
        <end position="20"/>
    </location>
</feature>
<dbReference type="CDD" id="cd04301">
    <property type="entry name" value="NAT_SF"/>
    <property type="match status" value="1"/>
</dbReference>
<accession>A0A8T4I9D4</accession>
<keyword evidence="1" id="KW-0808">Transferase</keyword>
<organism evidence="5 6">
    <name type="scientific">Stakelama marina</name>
    <dbReference type="NCBI Taxonomy" id="2826939"/>
    <lineage>
        <taxon>Bacteria</taxon>
        <taxon>Pseudomonadati</taxon>
        <taxon>Pseudomonadota</taxon>
        <taxon>Alphaproteobacteria</taxon>
        <taxon>Sphingomonadales</taxon>
        <taxon>Sphingomonadaceae</taxon>
        <taxon>Stakelama</taxon>
    </lineage>
</organism>
<sequence>MPRPRSRSSSSPKKLSADPSVRLRRAEAGDAAALSLVASATFLDAFAGILDGSDIVAHCAANNSQLAFDAWFTDPGSVVTLAEAGQGHAPVGYSVLTTPDLPITTSAADIELKRIYVLSRLHGSGTGRALMERALDDARALGRGRVLLGVYGENHRARTFYERHGFELAGERRFLVGKTWHEDVVYARAL</sequence>
<evidence type="ECO:0000256" key="2">
    <source>
        <dbReference type="ARBA" id="ARBA00023315"/>
    </source>
</evidence>
<reference evidence="5" key="1">
    <citation type="submission" date="2021-04" db="EMBL/GenBank/DDBJ databases">
        <title>Ouciella asimina sp. nov., isolated from the surface seawater in the hydrothermal field of Okinawa Trough.</title>
        <authorList>
            <person name="Shuang W."/>
        </authorList>
    </citation>
    <scope>NUCLEOTIDE SEQUENCE</scope>
    <source>
        <strain evidence="5">LXI357</strain>
    </source>
</reference>
<dbReference type="Gene3D" id="3.40.630.30">
    <property type="match status" value="1"/>
</dbReference>
<evidence type="ECO:0000256" key="1">
    <source>
        <dbReference type="ARBA" id="ARBA00022679"/>
    </source>
</evidence>
<keyword evidence="6" id="KW-1185">Reference proteome</keyword>
<keyword evidence="2" id="KW-0012">Acyltransferase</keyword>
<dbReference type="SUPFAM" id="SSF55729">
    <property type="entry name" value="Acyl-CoA N-acyltransferases (Nat)"/>
    <property type="match status" value="1"/>
</dbReference>
<proteinExistence type="predicted"/>
<dbReference type="Proteomes" id="UP000676996">
    <property type="component" value="Unassembled WGS sequence"/>
</dbReference>
<name>A0A8T4I9D4_9SPHN</name>
<dbReference type="Pfam" id="PF00583">
    <property type="entry name" value="Acetyltransf_1"/>
    <property type="match status" value="1"/>
</dbReference>
<evidence type="ECO:0000313" key="5">
    <source>
        <dbReference type="EMBL" id="MBR0551618.1"/>
    </source>
</evidence>
<feature type="domain" description="N-acetyltransferase" evidence="4">
    <location>
        <begin position="21"/>
        <end position="190"/>
    </location>
</feature>
<comment type="caution">
    <text evidence="5">The sequence shown here is derived from an EMBL/GenBank/DDBJ whole genome shotgun (WGS) entry which is preliminary data.</text>
</comment>
<evidence type="ECO:0000313" key="6">
    <source>
        <dbReference type="Proteomes" id="UP000676996"/>
    </source>
</evidence>
<dbReference type="InterPro" id="IPR016181">
    <property type="entry name" value="Acyl_CoA_acyltransferase"/>
</dbReference>
<gene>
    <name evidence="5" type="ORF">J7S20_03755</name>
</gene>